<dbReference type="PROSITE" id="PS51296">
    <property type="entry name" value="RIESKE"/>
    <property type="match status" value="1"/>
</dbReference>
<evidence type="ECO:0000256" key="1">
    <source>
        <dbReference type="ARBA" id="ARBA00022714"/>
    </source>
</evidence>
<organism evidence="8 9">
    <name type="scientific">Streptomyces luteoverticillatus</name>
    <name type="common">Streptoverticillium luteoverticillatus</name>
    <dbReference type="NCBI Taxonomy" id="66425"/>
    <lineage>
        <taxon>Bacteria</taxon>
        <taxon>Bacillati</taxon>
        <taxon>Actinomycetota</taxon>
        <taxon>Actinomycetes</taxon>
        <taxon>Kitasatosporales</taxon>
        <taxon>Streptomycetaceae</taxon>
        <taxon>Streptomyces</taxon>
    </lineage>
</organism>
<dbReference type="Pfam" id="PF00355">
    <property type="entry name" value="Rieske"/>
    <property type="match status" value="1"/>
</dbReference>
<feature type="compositionally biased region" description="Basic and acidic residues" evidence="6">
    <location>
        <begin position="512"/>
        <end position="523"/>
    </location>
</feature>
<evidence type="ECO:0000256" key="6">
    <source>
        <dbReference type="SAM" id="MobiDB-lite"/>
    </source>
</evidence>
<evidence type="ECO:0000256" key="4">
    <source>
        <dbReference type="ARBA" id="ARBA00023014"/>
    </source>
</evidence>
<evidence type="ECO:0000256" key="5">
    <source>
        <dbReference type="ARBA" id="ARBA00023157"/>
    </source>
</evidence>
<dbReference type="SUPFAM" id="SSF50022">
    <property type="entry name" value="ISP domain"/>
    <property type="match status" value="1"/>
</dbReference>
<dbReference type="SUPFAM" id="SSF51905">
    <property type="entry name" value="FAD/NAD(P)-binding domain"/>
    <property type="match status" value="1"/>
</dbReference>
<dbReference type="PANTHER" id="PTHR13847">
    <property type="entry name" value="SARCOSINE DEHYDROGENASE-RELATED"/>
    <property type="match status" value="1"/>
</dbReference>
<dbReference type="GO" id="GO:0004497">
    <property type="term" value="F:monooxygenase activity"/>
    <property type="evidence" value="ECO:0007669"/>
    <property type="project" value="UniProtKB-ARBA"/>
</dbReference>
<dbReference type="GO" id="GO:0016020">
    <property type="term" value="C:membrane"/>
    <property type="evidence" value="ECO:0007669"/>
    <property type="project" value="InterPro"/>
</dbReference>
<proteinExistence type="predicted"/>
<dbReference type="OrthoDB" id="9767869at2"/>
<protein>
    <submittedName>
        <fullName evidence="8">FAD-dependent oxidoreductase</fullName>
    </submittedName>
</protein>
<evidence type="ECO:0000313" key="8">
    <source>
        <dbReference type="EMBL" id="AZQ75175.1"/>
    </source>
</evidence>
<feature type="domain" description="Rieske" evidence="7">
    <location>
        <begin position="432"/>
        <end position="523"/>
    </location>
</feature>
<dbReference type="InterPro" id="IPR005805">
    <property type="entry name" value="Rieske_Fe-S_prot_C"/>
</dbReference>
<dbReference type="Gene3D" id="3.50.50.60">
    <property type="entry name" value="FAD/NAD(P)-binding domain"/>
    <property type="match status" value="1"/>
</dbReference>
<dbReference type="GO" id="GO:0046872">
    <property type="term" value="F:metal ion binding"/>
    <property type="evidence" value="ECO:0007669"/>
    <property type="project" value="UniProtKB-KW"/>
</dbReference>
<keyword evidence="9" id="KW-1185">Reference proteome</keyword>
<dbReference type="AlphaFoldDB" id="A0A3Q9G455"/>
<evidence type="ECO:0000313" key="9">
    <source>
        <dbReference type="Proteomes" id="UP000267900"/>
    </source>
</evidence>
<keyword evidence="3" id="KW-0408">Iron</keyword>
<dbReference type="Proteomes" id="UP000267900">
    <property type="component" value="Chromosome"/>
</dbReference>
<dbReference type="RefSeq" id="WP_126917677.1">
    <property type="nucleotide sequence ID" value="NZ_CP034587.1"/>
</dbReference>
<evidence type="ECO:0000256" key="3">
    <source>
        <dbReference type="ARBA" id="ARBA00023004"/>
    </source>
</evidence>
<dbReference type="InterPro" id="IPR006076">
    <property type="entry name" value="FAD-dep_OxRdtase"/>
</dbReference>
<dbReference type="InterPro" id="IPR036922">
    <property type="entry name" value="Rieske_2Fe-2S_sf"/>
</dbReference>
<keyword evidence="4" id="KW-0411">Iron-sulfur</keyword>
<keyword evidence="2" id="KW-0479">Metal-binding</keyword>
<dbReference type="PRINTS" id="PR00162">
    <property type="entry name" value="RIESKE"/>
</dbReference>
<dbReference type="Gene3D" id="2.102.10.10">
    <property type="entry name" value="Rieske [2Fe-2S] iron-sulphur domain"/>
    <property type="match status" value="1"/>
</dbReference>
<dbReference type="GO" id="GO:0016705">
    <property type="term" value="F:oxidoreductase activity, acting on paired donors, with incorporation or reduction of molecular oxygen"/>
    <property type="evidence" value="ECO:0007669"/>
    <property type="project" value="UniProtKB-ARBA"/>
</dbReference>
<sequence>MSRLPGPGPLPPGVAEPYWTATTAPTVPGAGALTSDLTVDVAVVGGGATGLSTAWELIEAGRSVVVLEAGHLAAGSAGRATAQVTALHPLGYAGLARTRGEEAARLCARSMAEAVDRVGEIAAALRADCDLERLPAHAYATGTTRHENLRAEAEAARAAGLAASYTTGTGLPFTITGAVRVEDQAQLHPRRYLLALAHDILARGGRVHENTRVTGLKEGTPCRVTTEHGLVVTAADVVLATHHPVLDRGLLYTRLSTRRELAVAATLPVGDDPGGMYVTREDGGRSVRTAPYDEERRLLIVTGECSAPGDPDVARRFDRLVHWTTERFPRARILHHWTAQDHESADAVPFVGLRRPGAAHAYVATGFGGWGLSGAVMAGRLLTELVVGRTIPSWAGLYDPWRPGRAVRGAPAALRNQVAFGRRFLTDRLRAGRAASETDVPPGGGAVVRVDGRRCAVHRQEDGTVRAVSARCTHLGCLVAFNAVERTWECPCHGSRFAPDGAVLNGPATRPLEIREAPDADDR</sequence>
<keyword evidence="1" id="KW-0001">2Fe-2S</keyword>
<name>A0A3Q9G455_STRLT</name>
<reference evidence="8 9" key="1">
    <citation type="submission" date="2018-12" db="EMBL/GenBank/DDBJ databases">
        <title>The whole draft genome of Streptomyce luteoverticillatus CGMCC 15060.</title>
        <authorList>
            <person name="Feng Z."/>
            <person name="Chen G."/>
            <person name="Zhang J."/>
            <person name="Zhu H."/>
            <person name="Yu X."/>
            <person name="Zhang W."/>
            <person name="Zhang X."/>
        </authorList>
    </citation>
    <scope>NUCLEOTIDE SEQUENCE [LARGE SCALE GENOMIC DNA]</scope>
    <source>
        <strain evidence="8 9">CGMCC 15060</strain>
    </source>
</reference>
<dbReference type="GO" id="GO:0051537">
    <property type="term" value="F:2 iron, 2 sulfur cluster binding"/>
    <property type="evidence" value="ECO:0007669"/>
    <property type="project" value="UniProtKB-KW"/>
</dbReference>
<feature type="region of interest" description="Disordered" evidence="6">
    <location>
        <begin position="501"/>
        <end position="523"/>
    </location>
</feature>
<accession>A0A3Q9G455</accession>
<evidence type="ECO:0000256" key="2">
    <source>
        <dbReference type="ARBA" id="ARBA00022723"/>
    </source>
</evidence>
<keyword evidence="5" id="KW-1015">Disulfide bond</keyword>
<dbReference type="EMBL" id="CP034587">
    <property type="protein sequence ID" value="AZQ75175.1"/>
    <property type="molecule type" value="Genomic_DNA"/>
</dbReference>
<dbReference type="Gene3D" id="3.30.9.10">
    <property type="entry name" value="D-Amino Acid Oxidase, subunit A, domain 2"/>
    <property type="match status" value="1"/>
</dbReference>
<dbReference type="PANTHER" id="PTHR13847:SF274">
    <property type="entry name" value="RIESKE 2FE-2S IRON-SULFUR PROTEIN YHFW-RELATED"/>
    <property type="match status" value="1"/>
</dbReference>
<dbReference type="GO" id="GO:0005737">
    <property type="term" value="C:cytoplasm"/>
    <property type="evidence" value="ECO:0007669"/>
    <property type="project" value="TreeGrafter"/>
</dbReference>
<gene>
    <name evidence="8" type="ORF">EKH77_32105</name>
</gene>
<dbReference type="InterPro" id="IPR036188">
    <property type="entry name" value="FAD/NAD-bd_sf"/>
</dbReference>
<dbReference type="Pfam" id="PF01266">
    <property type="entry name" value="DAO"/>
    <property type="match status" value="1"/>
</dbReference>
<evidence type="ECO:0000259" key="7">
    <source>
        <dbReference type="PROSITE" id="PS51296"/>
    </source>
</evidence>
<dbReference type="InterPro" id="IPR017941">
    <property type="entry name" value="Rieske_2Fe-2S"/>
</dbReference>